<name>A0A7S4SUB3_9DINO</name>
<dbReference type="InterPro" id="IPR050158">
    <property type="entry name" value="Ubiquitin_ubiquitin-like"/>
</dbReference>
<evidence type="ECO:0000259" key="1">
    <source>
        <dbReference type="PROSITE" id="PS50053"/>
    </source>
</evidence>
<sequence>MQIFVRTPAGKTITLDLKACDTAGRAKARIQAEAGIPFDRQRLVFAGRLLQDGRALSDYSIQEESTVHLVLPLRGGCCWLFSLMIAVCMLALLAAAPCTCGTSACIVPVLVPPLLVLPCLCL</sequence>
<organism evidence="2">
    <name type="scientific">Alexandrium monilatum</name>
    <dbReference type="NCBI Taxonomy" id="311494"/>
    <lineage>
        <taxon>Eukaryota</taxon>
        <taxon>Sar</taxon>
        <taxon>Alveolata</taxon>
        <taxon>Dinophyceae</taxon>
        <taxon>Gonyaulacales</taxon>
        <taxon>Pyrocystaceae</taxon>
        <taxon>Alexandrium</taxon>
    </lineage>
</organism>
<proteinExistence type="predicted"/>
<dbReference type="InterPro" id="IPR000626">
    <property type="entry name" value="Ubiquitin-like_dom"/>
</dbReference>
<dbReference type="AlphaFoldDB" id="A0A7S4SUB3"/>
<dbReference type="SUPFAM" id="SSF54236">
    <property type="entry name" value="Ubiquitin-like"/>
    <property type="match status" value="1"/>
</dbReference>
<dbReference type="FunFam" id="3.10.20.90:FF:000160">
    <property type="entry name" value="Polyubiquitin-C"/>
    <property type="match status" value="1"/>
</dbReference>
<dbReference type="InterPro" id="IPR019954">
    <property type="entry name" value="Ubiquitin_CS"/>
</dbReference>
<accession>A0A7S4SUB3</accession>
<dbReference type="InterPro" id="IPR019956">
    <property type="entry name" value="Ubiquitin_dom"/>
</dbReference>
<dbReference type="PROSITE" id="PS00299">
    <property type="entry name" value="UBIQUITIN_1"/>
    <property type="match status" value="1"/>
</dbReference>
<dbReference type="PRINTS" id="PR00348">
    <property type="entry name" value="UBIQUITIN"/>
</dbReference>
<feature type="domain" description="Ubiquitin-like" evidence="1">
    <location>
        <begin position="1"/>
        <end position="76"/>
    </location>
</feature>
<dbReference type="PANTHER" id="PTHR10666">
    <property type="entry name" value="UBIQUITIN"/>
    <property type="match status" value="1"/>
</dbReference>
<dbReference type="Gene3D" id="3.10.20.90">
    <property type="entry name" value="Phosphatidylinositol 3-kinase Catalytic Subunit, Chain A, domain 1"/>
    <property type="match status" value="1"/>
</dbReference>
<reference evidence="2" key="1">
    <citation type="submission" date="2021-01" db="EMBL/GenBank/DDBJ databases">
        <authorList>
            <person name="Corre E."/>
            <person name="Pelletier E."/>
            <person name="Niang G."/>
            <person name="Scheremetjew M."/>
            <person name="Finn R."/>
            <person name="Kale V."/>
            <person name="Holt S."/>
            <person name="Cochrane G."/>
            <person name="Meng A."/>
            <person name="Brown T."/>
            <person name="Cohen L."/>
        </authorList>
    </citation>
    <scope>NUCLEOTIDE SEQUENCE</scope>
    <source>
        <strain evidence="2">CCMP3105</strain>
    </source>
</reference>
<gene>
    <name evidence="2" type="ORF">AMON00008_LOCUS56511</name>
</gene>
<dbReference type="InterPro" id="IPR029071">
    <property type="entry name" value="Ubiquitin-like_domsf"/>
</dbReference>
<dbReference type="Pfam" id="PF00240">
    <property type="entry name" value="ubiquitin"/>
    <property type="match status" value="1"/>
</dbReference>
<protein>
    <recommendedName>
        <fullName evidence="1">Ubiquitin-like domain-containing protein</fullName>
    </recommendedName>
</protein>
<evidence type="ECO:0000313" key="2">
    <source>
        <dbReference type="EMBL" id="CAE4655928.1"/>
    </source>
</evidence>
<dbReference type="SMART" id="SM00213">
    <property type="entry name" value="UBQ"/>
    <property type="match status" value="1"/>
</dbReference>
<dbReference type="PROSITE" id="PS50053">
    <property type="entry name" value="UBIQUITIN_2"/>
    <property type="match status" value="1"/>
</dbReference>
<dbReference type="EMBL" id="HBNR01079234">
    <property type="protein sequence ID" value="CAE4655928.1"/>
    <property type="molecule type" value="Transcribed_RNA"/>
</dbReference>